<feature type="domain" description="4Fe-4S ferredoxin-type" evidence="5">
    <location>
        <begin position="261"/>
        <end position="290"/>
    </location>
</feature>
<dbReference type="InterPro" id="IPR050572">
    <property type="entry name" value="Fe-S_Ferredoxin"/>
</dbReference>
<name>A0ABT7IPA7_9BURK</name>
<keyword evidence="7" id="KW-1185">Reference proteome</keyword>
<dbReference type="SUPFAM" id="SSF54862">
    <property type="entry name" value="4Fe-4S ferredoxins"/>
    <property type="match status" value="2"/>
</dbReference>
<keyword evidence="3" id="KW-0408">Iron</keyword>
<dbReference type="Pfam" id="PF12838">
    <property type="entry name" value="Fer4_7"/>
    <property type="match status" value="1"/>
</dbReference>
<dbReference type="Proteomes" id="UP001165481">
    <property type="component" value="Unassembled WGS sequence"/>
</dbReference>
<evidence type="ECO:0000313" key="6">
    <source>
        <dbReference type="EMBL" id="MDL2060215.1"/>
    </source>
</evidence>
<organism evidence="6 7">
    <name type="scientific">Mesosutterella faecium</name>
    <dbReference type="NCBI Taxonomy" id="2925194"/>
    <lineage>
        <taxon>Bacteria</taxon>
        <taxon>Pseudomonadati</taxon>
        <taxon>Pseudomonadota</taxon>
        <taxon>Betaproteobacteria</taxon>
        <taxon>Burkholderiales</taxon>
        <taxon>Sutterellaceae</taxon>
        <taxon>Mesosutterella</taxon>
    </lineage>
</organism>
<dbReference type="RefSeq" id="WP_243377030.1">
    <property type="nucleotide sequence ID" value="NZ_JAKZJU020000001.1"/>
</dbReference>
<reference evidence="6" key="1">
    <citation type="submission" date="2023-03" db="EMBL/GenBank/DDBJ databases">
        <title>Mesosutterella sp. nov. isolated from porcine feces.</title>
        <authorList>
            <person name="Yu S."/>
        </authorList>
    </citation>
    <scope>NUCLEOTIDE SEQUENCE</scope>
    <source>
        <strain evidence="6">AGMB02718</strain>
    </source>
</reference>
<sequence length="369" mass="39839">MDQSEPKKEEKQELPLEIDRGRCVRFRHASGTCDACVKACGSGALVLRDGLFRVFPQKCTQCGACAAACPLGAVRLPPPVRPPREEILRAAGKEKSLVLSCSRAAEGGRGLRLKCLLALDRETLIEAFASGADEIEFVAGKCASCPRKSPRTLEERMKEVQEAACAAGFEPRFALRVNPGGIELGRRFLFRRLAQRVAEPEKEAEVTLQPNIADYCNPEDDRSKHEIPPRRSRLIEALAKLRERSGGAGDAAAKTAGKVFFKPRIDAAECADCLMCAAACPTGAIRLEKDDKGTRLYTNARACAGCGLCLDLCYKNAVKLEPASLEEAASGEETLECEHAAGEDSGDSSGGADDWGKLESMFTVPVYRT</sequence>
<keyword evidence="2" id="KW-0479">Metal-binding</keyword>
<feature type="domain" description="4Fe-4S ferredoxin-type" evidence="5">
    <location>
        <begin position="294"/>
        <end position="323"/>
    </location>
</feature>
<proteinExistence type="predicted"/>
<keyword evidence="1" id="KW-0004">4Fe-4S</keyword>
<dbReference type="Pfam" id="PF00037">
    <property type="entry name" value="Fer4"/>
    <property type="match status" value="1"/>
</dbReference>
<evidence type="ECO:0000313" key="7">
    <source>
        <dbReference type="Proteomes" id="UP001165481"/>
    </source>
</evidence>
<evidence type="ECO:0000256" key="3">
    <source>
        <dbReference type="ARBA" id="ARBA00023004"/>
    </source>
</evidence>
<dbReference type="PANTHER" id="PTHR43687">
    <property type="entry name" value="ADENYLYLSULFATE REDUCTASE, BETA SUBUNIT"/>
    <property type="match status" value="1"/>
</dbReference>
<gene>
    <name evidence="6" type="ORF">MUN46_009740</name>
</gene>
<protein>
    <submittedName>
        <fullName evidence="6">4Fe-4S dicluster domain-containing protein</fullName>
    </submittedName>
</protein>
<dbReference type="InterPro" id="IPR017896">
    <property type="entry name" value="4Fe4S_Fe-S-bd"/>
</dbReference>
<evidence type="ECO:0000256" key="1">
    <source>
        <dbReference type="ARBA" id="ARBA00022485"/>
    </source>
</evidence>
<dbReference type="InterPro" id="IPR017900">
    <property type="entry name" value="4Fe4S_Fe_S_CS"/>
</dbReference>
<evidence type="ECO:0000256" key="2">
    <source>
        <dbReference type="ARBA" id="ARBA00022723"/>
    </source>
</evidence>
<dbReference type="PANTHER" id="PTHR43687:SF1">
    <property type="entry name" value="FERREDOXIN III"/>
    <property type="match status" value="1"/>
</dbReference>
<dbReference type="Gene3D" id="3.30.70.20">
    <property type="match status" value="2"/>
</dbReference>
<evidence type="ECO:0000259" key="5">
    <source>
        <dbReference type="PROSITE" id="PS51379"/>
    </source>
</evidence>
<evidence type="ECO:0000256" key="4">
    <source>
        <dbReference type="ARBA" id="ARBA00023014"/>
    </source>
</evidence>
<comment type="caution">
    <text evidence="6">The sequence shown here is derived from an EMBL/GenBank/DDBJ whole genome shotgun (WGS) entry which is preliminary data.</text>
</comment>
<accession>A0ABT7IPA7</accession>
<keyword evidence="4" id="KW-0411">Iron-sulfur</keyword>
<dbReference type="PROSITE" id="PS51379">
    <property type="entry name" value="4FE4S_FER_2"/>
    <property type="match status" value="3"/>
</dbReference>
<dbReference type="EMBL" id="JAKZJU020000001">
    <property type="protein sequence ID" value="MDL2060215.1"/>
    <property type="molecule type" value="Genomic_DNA"/>
</dbReference>
<feature type="domain" description="4Fe-4S ferredoxin-type" evidence="5">
    <location>
        <begin position="50"/>
        <end position="79"/>
    </location>
</feature>
<dbReference type="PROSITE" id="PS00198">
    <property type="entry name" value="4FE4S_FER_1"/>
    <property type="match status" value="2"/>
</dbReference>